<accession>A0A9D9HR78</accession>
<proteinExistence type="inferred from homology"/>
<dbReference type="InterPro" id="IPR002446">
    <property type="entry name" value="Lipocalin_bac"/>
</dbReference>
<dbReference type="PRINTS" id="PR01171">
    <property type="entry name" value="BCTLIPOCALIN"/>
</dbReference>
<gene>
    <name evidence="15" type="ORF">IAA81_09180</name>
</gene>
<evidence type="ECO:0000256" key="5">
    <source>
        <dbReference type="ARBA" id="ARBA00022729"/>
    </source>
</evidence>
<dbReference type="InterPro" id="IPR022271">
    <property type="entry name" value="Lipocalin_ApoD"/>
</dbReference>
<evidence type="ECO:0000313" key="16">
    <source>
        <dbReference type="Proteomes" id="UP000823638"/>
    </source>
</evidence>
<dbReference type="Gene3D" id="2.40.128.20">
    <property type="match status" value="1"/>
</dbReference>
<evidence type="ECO:0000256" key="3">
    <source>
        <dbReference type="ARBA" id="ARBA00006889"/>
    </source>
</evidence>
<dbReference type="PANTHER" id="PTHR10612:SF34">
    <property type="entry name" value="APOLIPOPROTEIN D"/>
    <property type="match status" value="1"/>
</dbReference>
<dbReference type="SUPFAM" id="SSF50814">
    <property type="entry name" value="Lipocalins"/>
    <property type="match status" value="1"/>
</dbReference>
<dbReference type="InterPro" id="IPR047202">
    <property type="entry name" value="Lipocalin_Blc-like_dom"/>
</dbReference>
<keyword evidence="6" id="KW-0446">Lipid-binding</keyword>
<comment type="subunit">
    <text evidence="4">Homodimer.</text>
</comment>
<keyword evidence="9" id="KW-0998">Cell outer membrane</keyword>
<dbReference type="GO" id="GO:0006950">
    <property type="term" value="P:response to stress"/>
    <property type="evidence" value="ECO:0007669"/>
    <property type="project" value="UniProtKB-ARBA"/>
</dbReference>
<comment type="function">
    <text evidence="11">Involved in the storage or transport of lipids necessary for membrane maintenance under stressful conditions. Displays a binding preference for lysophospholipids.</text>
</comment>
<dbReference type="PANTHER" id="PTHR10612">
    <property type="entry name" value="APOLIPOPROTEIN D"/>
    <property type="match status" value="1"/>
</dbReference>
<keyword evidence="7" id="KW-0472">Membrane</keyword>
<dbReference type="GO" id="GO:0009279">
    <property type="term" value="C:cell outer membrane"/>
    <property type="evidence" value="ECO:0007669"/>
    <property type="project" value="UniProtKB-SubCell"/>
</dbReference>
<evidence type="ECO:0000259" key="14">
    <source>
        <dbReference type="Pfam" id="PF08212"/>
    </source>
</evidence>
<keyword evidence="5" id="KW-0732">Signal</keyword>
<evidence type="ECO:0000256" key="13">
    <source>
        <dbReference type="PIRNR" id="PIRNR036893"/>
    </source>
</evidence>
<dbReference type="GO" id="GO:0008289">
    <property type="term" value="F:lipid binding"/>
    <property type="evidence" value="ECO:0007669"/>
    <property type="project" value="UniProtKB-KW"/>
</dbReference>
<dbReference type="Proteomes" id="UP000823638">
    <property type="component" value="Unassembled WGS sequence"/>
</dbReference>
<evidence type="ECO:0000256" key="4">
    <source>
        <dbReference type="ARBA" id="ARBA00011738"/>
    </source>
</evidence>
<dbReference type="PIRSF" id="PIRSF036893">
    <property type="entry name" value="Lipocalin_ApoD"/>
    <property type="match status" value="1"/>
</dbReference>
<evidence type="ECO:0000256" key="7">
    <source>
        <dbReference type="ARBA" id="ARBA00023136"/>
    </source>
</evidence>
<organism evidence="15 16">
    <name type="scientific">Candidatus Gallitreponema excrementavium</name>
    <dbReference type="NCBI Taxonomy" id="2840840"/>
    <lineage>
        <taxon>Bacteria</taxon>
        <taxon>Pseudomonadati</taxon>
        <taxon>Spirochaetota</taxon>
        <taxon>Spirochaetia</taxon>
        <taxon>Spirochaetales</taxon>
        <taxon>Candidatus Gallitreponema</taxon>
    </lineage>
</organism>
<evidence type="ECO:0000313" key="15">
    <source>
        <dbReference type="EMBL" id="MBO8458379.1"/>
    </source>
</evidence>
<protein>
    <recommendedName>
        <fullName evidence="12">Outer membrane lipoprotein Blc</fullName>
    </recommendedName>
</protein>
<keyword evidence="8" id="KW-0564">Palmitate</keyword>
<dbReference type="EMBL" id="JADIMM010000108">
    <property type="protein sequence ID" value="MBO8458379.1"/>
    <property type="molecule type" value="Genomic_DNA"/>
</dbReference>
<evidence type="ECO:0000256" key="12">
    <source>
        <dbReference type="ARBA" id="ARBA00071217"/>
    </source>
</evidence>
<dbReference type="CDD" id="cd19438">
    <property type="entry name" value="lipocalin_Blc-like"/>
    <property type="match status" value="1"/>
</dbReference>
<reference evidence="15" key="2">
    <citation type="journal article" date="2021" name="PeerJ">
        <title>Extensive microbial diversity within the chicken gut microbiome revealed by metagenomics and culture.</title>
        <authorList>
            <person name="Gilroy R."/>
            <person name="Ravi A."/>
            <person name="Getino M."/>
            <person name="Pursley I."/>
            <person name="Horton D.L."/>
            <person name="Alikhan N.F."/>
            <person name="Baker D."/>
            <person name="Gharbi K."/>
            <person name="Hall N."/>
            <person name="Watson M."/>
            <person name="Adriaenssens E.M."/>
            <person name="Foster-Nyarko E."/>
            <person name="Jarju S."/>
            <person name="Secka A."/>
            <person name="Antonio M."/>
            <person name="Oren A."/>
            <person name="Chaudhuri R.R."/>
            <person name="La Ragione R."/>
            <person name="Hildebrand F."/>
            <person name="Pallen M.J."/>
        </authorList>
    </citation>
    <scope>NUCLEOTIDE SEQUENCE</scope>
    <source>
        <strain evidence="15">10532</strain>
    </source>
</reference>
<evidence type="ECO:0000256" key="10">
    <source>
        <dbReference type="ARBA" id="ARBA00023288"/>
    </source>
</evidence>
<evidence type="ECO:0000256" key="8">
    <source>
        <dbReference type="ARBA" id="ARBA00023139"/>
    </source>
</evidence>
<sequence>MSKKDRFLRFLAGIAGFVVIGVCSFSCTSIPEGLSPVENFDSQAYLGTWYEIARFDFKFERGLSKVTANYSLNPDGSIKVLNRGFNQEKGKWQEAKGKAKFRGADNVGALKVSFFGPFYTGYNVLKIDEDYSCALVGGKDYNYLWILARTPEISEELKVEYLAYAESLGYDTSRLLWVSHDDTAL</sequence>
<comment type="caution">
    <text evidence="15">The sequence shown here is derived from an EMBL/GenBank/DDBJ whole genome shotgun (WGS) entry which is preliminary data.</text>
</comment>
<name>A0A9D9HR78_9SPIR</name>
<dbReference type="InterPro" id="IPR000566">
    <property type="entry name" value="Lipocln_cytosolic_FA-bd_dom"/>
</dbReference>
<dbReference type="FunFam" id="2.40.128.20:FF:000002">
    <property type="entry name" value="Outer membrane lipoprotein Blc"/>
    <property type="match status" value="1"/>
</dbReference>
<reference evidence="15" key="1">
    <citation type="submission" date="2020-10" db="EMBL/GenBank/DDBJ databases">
        <authorList>
            <person name="Gilroy R."/>
        </authorList>
    </citation>
    <scope>NUCLEOTIDE SEQUENCE</scope>
    <source>
        <strain evidence="15">10532</strain>
    </source>
</reference>
<evidence type="ECO:0000256" key="6">
    <source>
        <dbReference type="ARBA" id="ARBA00023121"/>
    </source>
</evidence>
<evidence type="ECO:0000256" key="2">
    <source>
        <dbReference type="ARBA" id="ARBA00004635"/>
    </source>
</evidence>
<dbReference type="InterPro" id="IPR022272">
    <property type="entry name" value="Lipocalin_CS"/>
</dbReference>
<dbReference type="InterPro" id="IPR012674">
    <property type="entry name" value="Calycin"/>
</dbReference>
<dbReference type="PROSITE" id="PS00213">
    <property type="entry name" value="LIPOCALIN"/>
    <property type="match status" value="1"/>
</dbReference>
<dbReference type="AlphaFoldDB" id="A0A9D9HR78"/>
<dbReference type="Pfam" id="PF08212">
    <property type="entry name" value="Lipocalin_2"/>
    <property type="match status" value="1"/>
</dbReference>
<feature type="domain" description="Lipocalin/cytosolic fatty-acid binding" evidence="14">
    <location>
        <begin position="41"/>
        <end position="179"/>
    </location>
</feature>
<comment type="subcellular location">
    <subcellularLocation>
        <location evidence="1">Cell outer membrane</location>
    </subcellularLocation>
    <subcellularLocation>
        <location evidence="2">Membrane</location>
        <topology evidence="2">Lipid-anchor</topology>
    </subcellularLocation>
</comment>
<keyword evidence="10" id="KW-0449">Lipoprotein</keyword>
<comment type="similarity">
    <text evidence="3 13">Belongs to the calycin superfamily. Lipocalin family.</text>
</comment>
<evidence type="ECO:0000256" key="11">
    <source>
        <dbReference type="ARBA" id="ARBA00057024"/>
    </source>
</evidence>
<evidence type="ECO:0000256" key="1">
    <source>
        <dbReference type="ARBA" id="ARBA00004442"/>
    </source>
</evidence>
<evidence type="ECO:0000256" key="9">
    <source>
        <dbReference type="ARBA" id="ARBA00023237"/>
    </source>
</evidence>